<keyword evidence="2" id="KW-0808">Transferase</keyword>
<dbReference type="GO" id="GO:0016020">
    <property type="term" value="C:membrane"/>
    <property type="evidence" value="ECO:0007669"/>
    <property type="project" value="InterPro"/>
</dbReference>
<dbReference type="InParanoid" id="A0A286U8P8"/>
<comment type="similarity">
    <text evidence="1">Belongs to the glycosyltransferase 15 family.</text>
</comment>
<evidence type="ECO:0000256" key="2">
    <source>
        <dbReference type="ARBA" id="ARBA00022679"/>
    </source>
</evidence>
<dbReference type="GO" id="GO:0000026">
    <property type="term" value="F:alpha-1,2-mannosyltransferase activity"/>
    <property type="evidence" value="ECO:0007669"/>
    <property type="project" value="TreeGrafter"/>
</dbReference>
<dbReference type="OrthoDB" id="439943at2759"/>
<dbReference type="PANTHER" id="PTHR31121:SF6">
    <property type="entry name" value="ALPHA-1,2 MANNOSYLTRANSFERASE KTR1"/>
    <property type="match status" value="1"/>
</dbReference>
<dbReference type="GO" id="GO:0006487">
    <property type="term" value="P:protein N-linked glycosylation"/>
    <property type="evidence" value="ECO:0007669"/>
    <property type="project" value="TreeGrafter"/>
</dbReference>
<gene>
    <name evidence="3" type="ORF">PNOK_0880900</name>
</gene>
<keyword evidence="4" id="KW-1185">Reference proteome</keyword>
<evidence type="ECO:0000313" key="3">
    <source>
        <dbReference type="EMBL" id="PAV15951.1"/>
    </source>
</evidence>
<dbReference type="Pfam" id="PF01793">
    <property type="entry name" value="Glyco_transf_15"/>
    <property type="match status" value="1"/>
</dbReference>
<dbReference type="EMBL" id="NBII01000009">
    <property type="protein sequence ID" value="PAV15951.1"/>
    <property type="molecule type" value="Genomic_DNA"/>
</dbReference>
<proteinExistence type="inferred from homology"/>
<dbReference type="Gene3D" id="3.90.550.10">
    <property type="entry name" value="Spore Coat Polysaccharide Biosynthesis Protein SpsA, Chain A"/>
    <property type="match status" value="1"/>
</dbReference>
<dbReference type="PANTHER" id="PTHR31121">
    <property type="entry name" value="ALPHA-1,2 MANNOSYLTRANSFERASE KTR1"/>
    <property type="match status" value="1"/>
</dbReference>
<dbReference type="GO" id="GO:0000032">
    <property type="term" value="P:cell wall mannoprotein biosynthetic process"/>
    <property type="evidence" value="ECO:0007669"/>
    <property type="project" value="TreeGrafter"/>
</dbReference>
<name>A0A286U8P8_9AGAM</name>
<comment type="caution">
    <text evidence="3">The sequence shown here is derived from an EMBL/GenBank/DDBJ whole genome shotgun (WGS) entry which is preliminary data.</text>
</comment>
<dbReference type="SUPFAM" id="SSF53448">
    <property type="entry name" value="Nucleotide-diphospho-sugar transferases"/>
    <property type="match status" value="1"/>
</dbReference>
<dbReference type="Proteomes" id="UP000217199">
    <property type="component" value="Unassembled WGS sequence"/>
</dbReference>
<dbReference type="InterPro" id="IPR029044">
    <property type="entry name" value="Nucleotide-diphossugar_trans"/>
</dbReference>
<dbReference type="GO" id="GO:0005794">
    <property type="term" value="C:Golgi apparatus"/>
    <property type="evidence" value="ECO:0007669"/>
    <property type="project" value="TreeGrafter"/>
</dbReference>
<protein>
    <submittedName>
        <fullName evidence="3">Glycosyltransferase family 15</fullName>
    </submittedName>
</protein>
<evidence type="ECO:0000256" key="1">
    <source>
        <dbReference type="ARBA" id="ARBA00007677"/>
    </source>
</evidence>
<dbReference type="InterPro" id="IPR002685">
    <property type="entry name" value="Glyco_trans_15"/>
</dbReference>
<accession>A0A286U8P8</accession>
<dbReference type="STRING" id="2282107.A0A286U8P8"/>
<sequence>MESTPQFEIQDTPVKQLIAQNIGYSAAILYLVNLYRLRELLLSMSYLYNNVPMKPWPILFMYADDLDDESKRTEFMLRMYDFLGGGQKVRWFMDRIEWIRLEWKLPDTISHDKSVVQPVFGDSWPGYHQMCAFFASQIFDHPRLQDVTYYMRMDTDSYIYEPLCYDPIELFHEHNRSYAYRAQTTDPDWVTIGLWNLVEEYSRKHPEIDRQLERNGWSWPEGKRENVKPKGLDFPTYYNNFEIVKLDAFRRPDVRAWLDEIMRVPERIYKYRWGDAPIRYATVSMFFDLKTDVEEYCGMQYWHNGIHGSVCSCSDQLRNH</sequence>
<evidence type="ECO:0000313" key="4">
    <source>
        <dbReference type="Proteomes" id="UP000217199"/>
    </source>
</evidence>
<dbReference type="AlphaFoldDB" id="A0A286U8P8"/>
<organism evidence="3 4">
    <name type="scientific">Pyrrhoderma noxium</name>
    <dbReference type="NCBI Taxonomy" id="2282107"/>
    <lineage>
        <taxon>Eukaryota</taxon>
        <taxon>Fungi</taxon>
        <taxon>Dikarya</taxon>
        <taxon>Basidiomycota</taxon>
        <taxon>Agaricomycotina</taxon>
        <taxon>Agaricomycetes</taxon>
        <taxon>Hymenochaetales</taxon>
        <taxon>Hymenochaetaceae</taxon>
        <taxon>Pyrrhoderma</taxon>
    </lineage>
</organism>
<reference evidence="3 4" key="1">
    <citation type="journal article" date="2017" name="Mol. Ecol.">
        <title>Comparative and population genomic landscape of Phellinus noxius: A hypervariable fungus causing root rot in trees.</title>
        <authorList>
            <person name="Chung C.L."/>
            <person name="Lee T.J."/>
            <person name="Akiba M."/>
            <person name="Lee H.H."/>
            <person name="Kuo T.H."/>
            <person name="Liu D."/>
            <person name="Ke H.M."/>
            <person name="Yokoi T."/>
            <person name="Roa M.B."/>
            <person name="Lu M.J."/>
            <person name="Chang Y.Y."/>
            <person name="Ann P.J."/>
            <person name="Tsai J.N."/>
            <person name="Chen C.Y."/>
            <person name="Tzean S.S."/>
            <person name="Ota Y."/>
            <person name="Hattori T."/>
            <person name="Sahashi N."/>
            <person name="Liou R.F."/>
            <person name="Kikuchi T."/>
            <person name="Tsai I.J."/>
        </authorList>
    </citation>
    <scope>NUCLEOTIDE SEQUENCE [LARGE SCALE GENOMIC DNA]</scope>
    <source>
        <strain evidence="3 4">FFPRI411160</strain>
    </source>
</reference>